<dbReference type="InterPro" id="IPR041013">
    <property type="entry name" value="AOC-like"/>
</dbReference>
<evidence type="ECO:0000259" key="2">
    <source>
        <dbReference type="Pfam" id="PF18678"/>
    </source>
</evidence>
<dbReference type="Proteomes" id="UP001156441">
    <property type="component" value="Unassembled WGS sequence"/>
</dbReference>
<dbReference type="Gene3D" id="2.40.480.10">
    <property type="entry name" value="Allene oxide cyclase-like"/>
    <property type="match status" value="1"/>
</dbReference>
<sequence>MSTNKTRTRTASIAVAAVAIATATLGGCAAARGESRGTAGERVEILELKVENTHYQAVDLAPPGVSLGDLDVFAGTARKDGREVGRGGGSCQTIHVEGDDVSMQCVLTMELERGSVTMQSVWTRGENPLDMAITGGTGDYRTARGIVRFWDIATPNERVRAEIIR</sequence>
<dbReference type="EMBL" id="JAFFZE010000004">
    <property type="protein sequence ID" value="MCT2581785.1"/>
    <property type="molecule type" value="Genomic_DNA"/>
</dbReference>
<feature type="signal peptide" evidence="1">
    <location>
        <begin position="1"/>
        <end position="29"/>
    </location>
</feature>
<protein>
    <submittedName>
        <fullName evidence="3">Dirigent protein</fullName>
    </submittedName>
</protein>
<dbReference type="PROSITE" id="PS51257">
    <property type="entry name" value="PROKAR_LIPOPROTEIN"/>
    <property type="match status" value="1"/>
</dbReference>
<gene>
    <name evidence="3" type="ORF">JT362_01455</name>
</gene>
<feature type="chain" id="PRO_5046507819" evidence="1">
    <location>
        <begin position="30"/>
        <end position="165"/>
    </location>
</feature>
<feature type="domain" description="Allene oxide cyclase barrel-like" evidence="2">
    <location>
        <begin position="54"/>
        <end position="163"/>
    </location>
</feature>
<name>A0ABT2J2Q9_9PSEU</name>
<dbReference type="InterPro" id="IPR044859">
    <property type="entry name" value="Allene_oxi_cyc_Dirigent"/>
</dbReference>
<evidence type="ECO:0000313" key="3">
    <source>
        <dbReference type="EMBL" id="MCT2581785.1"/>
    </source>
</evidence>
<evidence type="ECO:0000313" key="4">
    <source>
        <dbReference type="Proteomes" id="UP001156441"/>
    </source>
</evidence>
<accession>A0ABT2J2Q9</accession>
<keyword evidence="4" id="KW-1185">Reference proteome</keyword>
<dbReference type="SUPFAM" id="SSF141493">
    <property type="entry name" value="Allene oxide cyclase-like"/>
    <property type="match status" value="1"/>
</dbReference>
<evidence type="ECO:0000256" key="1">
    <source>
        <dbReference type="SAM" id="SignalP"/>
    </source>
</evidence>
<proteinExistence type="predicted"/>
<reference evidence="3 4" key="1">
    <citation type="submission" date="2021-02" db="EMBL/GenBank/DDBJ databases">
        <title>Actinophytocola xerophila sp. nov., isolated from soil of cotton cropping field.</title>
        <authorList>
            <person name="Huang R."/>
            <person name="Chen X."/>
            <person name="Ge X."/>
            <person name="Liu W."/>
        </authorList>
    </citation>
    <scope>NUCLEOTIDE SEQUENCE [LARGE SCALE GENOMIC DNA]</scope>
    <source>
        <strain evidence="3 4">S1-96</strain>
    </source>
</reference>
<keyword evidence="1" id="KW-0732">Signal</keyword>
<dbReference type="RefSeq" id="WP_260189147.1">
    <property type="nucleotide sequence ID" value="NZ_JAFFZE010000004.1"/>
</dbReference>
<dbReference type="InterPro" id="IPR034871">
    <property type="entry name" value="Allene_oxi_cyc_sf"/>
</dbReference>
<dbReference type="Pfam" id="PF18678">
    <property type="entry name" value="AOC_like"/>
    <property type="match status" value="1"/>
</dbReference>
<organism evidence="3 4">
    <name type="scientific">Actinophytocola gossypii</name>
    <dbReference type="NCBI Taxonomy" id="2812003"/>
    <lineage>
        <taxon>Bacteria</taxon>
        <taxon>Bacillati</taxon>
        <taxon>Actinomycetota</taxon>
        <taxon>Actinomycetes</taxon>
        <taxon>Pseudonocardiales</taxon>
        <taxon>Pseudonocardiaceae</taxon>
    </lineage>
</organism>
<comment type="caution">
    <text evidence="3">The sequence shown here is derived from an EMBL/GenBank/DDBJ whole genome shotgun (WGS) entry which is preliminary data.</text>
</comment>